<evidence type="ECO:0000313" key="3">
    <source>
        <dbReference type="Proteomes" id="UP000036987"/>
    </source>
</evidence>
<name>A0A0K9PWS3_ZOSMR</name>
<gene>
    <name evidence="2" type="ORF">ZOSMA_160G00260</name>
</gene>
<dbReference type="InterPro" id="IPR026059">
    <property type="entry name" value="Rab3GAP2"/>
</dbReference>
<evidence type="ECO:0000313" key="2">
    <source>
        <dbReference type="EMBL" id="KMZ72650.1"/>
    </source>
</evidence>
<dbReference type="GO" id="GO:0005776">
    <property type="term" value="C:autophagosome"/>
    <property type="evidence" value="ECO:0000318"/>
    <property type="project" value="GO_Central"/>
</dbReference>
<accession>A0A0K9PWS3</accession>
<dbReference type="SUPFAM" id="SSF50978">
    <property type="entry name" value="WD40 repeat-like"/>
    <property type="match status" value="1"/>
</dbReference>
<dbReference type="Pfam" id="PF14655">
    <property type="entry name" value="RAB3GAP2_N"/>
    <property type="match status" value="1"/>
</dbReference>
<dbReference type="GO" id="GO:0097051">
    <property type="term" value="P:establishment of protein localization to endoplasmic reticulum membrane"/>
    <property type="evidence" value="ECO:0000318"/>
    <property type="project" value="GO_Central"/>
</dbReference>
<reference evidence="3" key="1">
    <citation type="journal article" date="2016" name="Nature">
        <title>The genome of the seagrass Zostera marina reveals angiosperm adaptation to the sea.</title>
        <authorList>
            <person name="Olsen J.L."/>
            <person name="Rouze P."/>
            <person name="Verhelst B."/>
            <person name="Lin Y.-C."/>
            <person name="Bayer T."/>
            <person name="Collen J."/>
            <person name="Dattolo E."/>
            <person name="De Paoli E."/>
            <person name="Dittami S."/>
            <person name="Maumus F."/>
            <person name="Michel G."/>
            <person name="Kersting A."/>
            <person name="Lauritano C."/>
            <person name="Lohaus R."/>
            <person name="Toepel M."/>
            <person name="Tonon T."/>
            <person name="Vanneste K."/>
            <person name="Amirebrahimi M."/>
            <person name="Brakel J."/>
            <person name="Bostroem C."/>
            <person name="Chovatia M."/>
            <person name="Grimwood J."/>
            <person name="Jenkins J.W."/>
            <person name="Jueterbock A."/>
            <person name="Mraz A."/>
            <person name="Stam W.T."/>
            <person name="Tice H."/>
            <person name="Bornberg-Bauer E."/>
            <person name="Green P.J."/>
            <person name="Pearson G.A."/>
            <person name="Procaccini G."/>
            <person name="Duarte C.M."/>
            <person name="Schmutz J."/>
            <person name="Reusch T.B.H."/>
            <person name="Van de Peer Y."/>
        </authorList>
    </citation>
    <scope>NUCLEOTIDE SEQUENCE [LARGE SCALE GENOMIC DNA]</scope>
    <source>
        <strain evidence="3">cv. Finnish</strain>
    </source>
</reference>
<sequence length="471" mass="52154">MARRTHLTDVGLITFSDLTDLGAGSREGWLTDPSILAAIHPRFLALAGPSVAFVLPWGSGDGFVNNSIKIVQSASSNSGEFSAIEWISVGDSVVLALGTSEGYLFVYSLENELILKQIVHTGRILRLSFREIEDDENGKIDGDFGRNNDGVGSHELCVVMPGVIARFDGSDIKSFLERWYNERQIHRWEIGNKRNEEEEGNSFGKLPYRVWNVGKYGPCADAAITGLMPPPLLELQSEKRYFCAVTIGNDAVISAFRLSDHRSRSIVNAIISTVVPAAFSTITSFSKLIWRSSTSPDKKKHKESPQPFARAVQLTCLKDHPRKGDKLTLSPSGTLAVITDSLGRILLLDTRALVVVRIWKGYRDAYCLFMEMLVDKEKGKSKLTSTSYSPEYTKSHYCLCLAIHAPKKGIVEIWKMRTGPRVFAIKCPKGSKILQPSSRKISNDPSRYIPLEVFLLNGDSGKLSLLNRSIG</sequence>
<dbReference type="PANTHER" id="PTHR12472">
    <property type="entry name" value="RAB3-GAP REGULATORY DOMAIN"/>
    <property type="match status" value="1"/>
</dbReference>
<dbReference type="STRING" id="29655.A0A0K9PWS3"/>
<dbReference type="GO" id="GO:0031267">
    <property type="term" value="F:small GTPase binding"/>
    <property type="evidence" value="ECO:0000318"/>
    <property type="project" value="GO_Central"/>
</dbReference>
<comment type="caution">
    <text evidence="2">The sequence shown here is derived from an EMBL/GenBank/DDBJ whole genome shotgun (WGS) entry which is preliminary data.</text>
</comment>
<feature type="domain" description="Rab3-GAP regulatory subunit N-terminal" evidence="1">
    <location>
        <begin position="29"/>
        <end position="434"/>
    </location>
</feature>
<dbReference type="EMBL" id="LFYR01000621">
    <property type="protein sequence ID" value="KMZ72650.1"/>
    <property type="molecule type" value="Genomic_DNA"/>
</dbReference>
<keyword evidence="3" id="KW-1185">Reference proteome</keyword>
<dbReference type="OrthoDB" id="360390at2759"/>
<dbReference type="InterPro" id="IPR036322">
    <property type="entry name" value="WD40_repeat_dom_sf"/>
</dbReference>
<dbReference type="Proteomes" id="UP000036987">
    <property type="component" value="Unassembled WGS sequence"/>
</dbReference>
<dbReference type="OMA" id="QKPQPFA"/>
<dbReference type="AlphaFoldDB" id="A0A0K9PWS3"/>
<evidence type="ECO:0000259" key="1">
    <source>
        <dbReference type="Pfam" id="PF14655"/>
    </source>
</evidence>
<proteinExistence type="predicted"/>
<dbReference type="GO" id="GO:0016236">
    <property type="term" value="P:macroautophagy"/>
    <property type="evidence" value="ECO:0000318"/>
    <property type="project" value="GO_Central"/>
</dbReference>
<protein>
    <submittedName>
        <fullName evidence="2">Putative Rab3 gtpase-activating protein non-catalytic subunit</fullName>
    </submittedName>
</protein>
<dbReference type="InterPro" id="IPR032839">
    <property type="entry name" value="RAB3GAP_N"/>
</dbReference>
<dbReference type="GO" id="GO:0005886">
    <property type="term" value="C:plasma membrane"/>
    <property type="evidence" value="ECO:0000318"/>
    <property type="project" value="GO_Central"/>
</dbReference>
<organism evidence="2 3">
    <name type="scientific">Zostera marina</name>
    <name type="common">Eelgrass</name>
    <dbReference type="NCBI Taxonomy" id="29655"/>
    <lineage>
        <taxon>Eukaryota</taxon>
        <taxon>Viridiplantae</taxon>
        <taxon>Streptophyta</taxon>
        <taxon>Embryophyta</taxon>
        <taxon>Tracheophyta</taxon>
        <taxon>Spermatophyta</taxon>
        <taxon>Magnoliopsida</taxon>
        <taxon>Liliopsida</taxon>
        <taxon>Zosteraceae</taxon>
        <taxon>Zostera</taxon>
    </lineage>
</organism>
<dbReference type="PANTHER" id="PTHR12472:SF0">
    <property type="entry name" value="RAB3 GTPASE-ACTIVATING PROTEIN NON-CATALYTIC SUBUNIT"/>
    <property type="match status" value="1"/>
</dbReference>